<keyword evidence="4 7" id="KW-0812">Transmembrane</keyword>
<dbReference type="NCBIfam" id="TIGR01297">
    <property type="entry name" value="CDF"/>
    <property type="match status" value="1"/>
</dbReference>
<dbReference type="EMBL" id="ASJR01000021">
    <property type="protein sequence ID" value="ERP31062.1"/>
    <property type="molecule type" value="Genomic_DNA"/>
</dbReference>
<dbReference type="SUPFAM" id="SSF160240">
    <property type="entry name" value="Cation efflux protein cytoplasmic domain-like"/>
    <property type="match status" value="1"/>
</dbReference>
<keyword evidence="3" id="KW-0813">Transport</keyword>
<dbReference type="eggNOG" id="COG0053">
    <property type="taxonomic scope" value="Bacteria"/>
</dbReference>
<evidence type="ECO:0000256" key="6">
    <source>
        <dbReference type="ARBA" id="ARBA00023136"/>
    </source>
</evidence>
<dbReference type="InterPro" id="IPR002524">
    <property type="entry name" value="Cation_efflux"/>
</dbReference>
<dbReference type="Pfam" id="PF01545">
    <property type="entry name" value="Cation_efflux"/>
    <property type="match status" value="1"/>
</dbReference>
<comment type="similarity">
    <text evidence="2">Belongs to the cation diffusion facilitator (CDF) transporter (TC 2.A.4) family.</text>
</comment>
<dbReference type="GO" id="GO:0008324">
    <property type="term" value="F:monoatomic cation transmembrane transporter activity"/>
    <property type="evidence" value="ECO:0007669"/>
    <property type="project" value="InterPro"/>
</dbReference>
<comment type="subcellular location">
    <subcellularLocation>
        <location evidence="1">Membrane</location>
        <topology evidence="1">Multi-pass membrane protein</topology>
    </subcellularLocation>
</comment>
<evidence type="ECO:0000256" key="4">
    <source>
        <dbReference type="ARBA" id="ARBA00022692"/>
    </source>
</evidence>
<evidence type="ECO:0000259" key="9">
    <source>
        <dbReference type="Pfam" id="PF16916"/>
    </source>
</evidence>
<proteinExistence type="inferred from homology"/>
<protein>
    <submittedName>
        <fullName evidence="10">Cation diffusion facilitator family transporter</fullName>
    </submittedName>
</protein>
<evidence type="ECO:0000256" key="3">
    <source>
        <dbReference type="ARBA" id="ARBA00022448"/>
    </source>
</evidence>
<dbReference type="InterPro" id="IPR027470">
    <property type="entry name" value="Cation_efflux_CTD"/>
</dbReference>
<dbReference type="Proteomes" id="UP000017148">
    <property type="component" value="Unassembled WGS sequence"/>
</dbReference>
<reference evidence="10 11" key="1">
    <citation type="journal article" date="2013" name="Environ. Microbiol.">
        <title>Genome analysis of Chitinivibrio alkaliphilus gen. nov., sp. nov., a novel extremely haloalkaliphilic anaerobic chitinolytic bacterium from the candidate phylum Termite Group 3.</title>
        <authorList>
            <person name="Sorokin D.Y."/>
            <person name="Gumerov V.M."/>
            <person name="Rakitin A.L."/>
            <person name="Beletsky A.V."/>
            <person name="Damste J.S."/>
            <person name="Muyzer G."/>
            <person name="Mardanov A.V."/>
            <person name="Ravin N.V."/>
        </authorList>
    </citation>
    <scope>NUCLEOTIDE SEQUENCE [LARGE SCALE GENOMIC DNA]</scope>
    <source>
        <strain evidence="10 11">ACht1</strain>
    </source>
</reference>
<dbReference type="AlphaFoldDB" id="U7D7I4"/>
<dbReference type="RefSeq" id="WP_022637499.1">
    <property type="nucleotide sequence ID" value="NZ_ASJR01000021.1"/>
</dbReference>
<feature type="transmembrane region" description="Helical" evidence="7">
    <location>
        <begin position="12"/>
        <end position="35"/>
    </location>
</feature>
<dbReference type="Pfam" id="PF16916">
    <property type="entry name" value="ZT_dimer"/>
    <property type="match status" value="1"/>
</dbReference>
<dbReference type="FunFam" id="1.20.1510.10:FF:000006">
    <property type="entry name" value="Divalent cation efflux transporter"/>
    <property type="match status" value="1"/>
</dbReference>
<accession>U7D7I4</accession>
<keyword evidence="11" id="KW-1185">Reference proteome</keyword>
<keyword evidence="5 7" id="KW-1133">Transmembrane helix</keyword>
<dbReference type="PANTHER" id="PTHR43840">
    <property type="entry name" value="MITOCHONDRIAL METAL TRANSPORTER 1-RELATED"/>
    <property type="match status" value="1"/>
</dbReference>
<name>U7D7I4_9BACT</name>
<dbReference type="SUPFAM" id="SSF161111">
    <property type="entry name" value="Cation efflux protein transmembrane domain-like"/>
    <property type="match status" value="1"/>
</dbReference>
<feature type="domain" description="Cation efflux protein cytoplasmic" evidence="9">
    <location>
        <begin position="214"/>
        <end position="289"/>
    </location>
</feature>
<dbReference type="InterPro" id="IPR036837">
    <property type="entry name" value="Cation_efflux_CTD_sf"/>
</dbReference>
<dbReference type="STRING" id="1313304.CALK_2091"/>
<dbReference type="InterPro" id="IPR050291">
    <property type="entry name" value="CDF_Transporter"/>
</dbReference>
<evidence type="ECO:0000313" key="10">
    <source>
        <dbReference type="EMBL" id="ERP31062.1"/>
    </source>
</evidence>
<evidence type="ECO:0000256" key="7">
    <source>
        <dbReference type="SAM" id="Phobius"/>
    </source>
</evidence>
<evidence type="ECO:0000259" key="8">
    <source>
        <dbReference type="Pfam" id="PF01545"/>
    </source>
</evidence>
<feature type="domain" description="Cation efflux protein transmembrane" evidence="8">
    <location>
        <begin position="16"/>
        <end position="208"/>
    </location>
</feature>
<evidence type="ECO:0000256" key="1">
    <source>
        <dbReference type="ARBA" id="ARBA00004141"/>
    </source>
</evidence>
<dbReference type="Gene3D" id="3.30.70.1350">
    <property type="entry name" value="Cation efflux protein, cytoplasmic domain"/>
    <property type="match status" value="1"/>
</dbReference>
<feature type="transmembrane region" description="Helical" evidence="7">
    <location>
        <begin position="83"/>
        <end position="105"/>
    </location>
</feature>
<dbReference type="Gene3D" id="1.20.1510.10">
    <property type="entry name" value="Cation efflux protein transmembrane domain"/>
    <property type="match status" value="1"/>
</dbReference>
<evidence type="ECO:0000256" key="2">
    <source>
        <dbReference type="ARBA" id="ARBA00008114"/>
    </source>
</evidence>
<dbReference type="OrthoDB" id="9806522at2"/>
<feature type="transmembrane region" description="Helical" evidence="7">
    <location>
        <begin position="41"/>
        <end position="62"/>
    </location>
</feature>
<dbReference type="InterPro" id="IPR058533">
    <property type="entry name" value="Cation_efflux_TM"/>
</dbReference>
<dbReference type="PATRIC" id="fig|1313304.3.peg.1989"/>
<evidence type="ECO:0000313" key="11">
    <source>
        <dbReference type="Proteomes" id="UP000017148"/>
    </source>
</evidence>
<sequence length="303" mass="32985">MVSASERIRVVNRVTVVSAGTNCILAIGKILVGLLGRSSALVADGVHSVSDIGTTLIAFVGIRMSTKESDEDHPYGHEKIEAALTKIVATLLFITAVYICIQSYHGVRTPADTPPDAITLWVALISLGMKELLFRYTMRGAKKIQSNAMRADAWHNRSDALSSLASFIGILGARFGVGVLDPIMGMAIGVYLAKLAIQIYIESFQELIDTAADKSVVRRIRGYIATTEGVGGIDSLKTRRHGNRIFVDVEISVDGTLSLFEAHHIAAEVHQGIEEVFQEVKHCMVHVNPREVHPREEHPPPVS</sequence>
<organism evidence="10 11">
    <name type="scientific">Chitinivibrio alkaliphilus ACht1</name>
    <dbReference type="NCBI Taxonomy" id="1313304"/>
    <lineage>
        <taxon>Bacteria</taxon>
        <taxon>Pseudomonadati</taxon>
        <taxon>Fibrobacterota</taxon>
        <taxon>Chitinivibrionia</taxon>
        <taxon>Chitinivibrionales</taxon>
        <taxon>Chitinivibrionaceae</taxon>
        <taxon>Chitinivibrio</taxon>
    </lineage>
</organism>
<feature type="transmembrane region" description="Helical" evidence="7">
    <location>
        <begin position="117"/>
        <end position="138"/>
    </location>
</feature>
<evidence type="ECO:0000256" key="5">
    <source>
        <dbReference type="ARBA" id="ARBA00022989"/>
    </source>
</evidence>
<gene>
    <name evidence="10" type="ORF">CALK_2091</name>
</gene>
<comment type="caution">
    <text evidence="10">The sequence shown here is derived from an EMBL/GenBank/DDBJ whole genome shotgun (WGS) entry which is preliminary data.</text>
</comment>
<dbReference type="PANTHER" id="PTHR43840:SF15">
    <property type="entry name" value="MITOCHONDRIAL METAL TRANSPORTER 1-RELATED"/>
    <property type="match status" value="1"/>
</dbReference>
<keyword evidence="6 7" id="KW-0472">Membrane</keyword>
<dbReference type="GO" id="GO:0016020">
    <property type="term" value="C:membrane"/>
    <property type="evidence" value="ECO:0007669"/>
    <property type="project" value="UniProtKB-SubCell"/>
</dbReference>
<dbReference type="InterPro" id="IPR027469">
    <property type="entry name" value="Cation_efflux_TMD_sf"/>
</dbReference>